<dbReference type="EMBL" id="JAOPKA010000001">
    <property type="protein sequence ID" value="MCU4740444.1"/>
    <property type="molecule type" value="Genomic_DNA"/>
</dbReference>
<dbReference type="InterPro" id="IPR013783">
    <property type="entry name" value="Ig-like_fold"/>
</dbReference>
<evidence type="ECO:0000313" key="4">
    <source>
        <dbReference type="Proteomes" id="UP001321018"/>
    </source>
</evidence>
<keyword evidence="1" id="KW-0812">Transmembrane</keyword>
<dbReference type="Gene3D" id="2.60.40.10">
    <property type="entry name" value="Immunoglobulins"/>
    <property type="match status" value="1"/>
</dbReference>
<feature type="domain" description="CARDB" evidence="2">
    <location>
        <begin position="305"/>
        <end position="373"/>
    </location>
</feature>
<protein>
    <recommendedName>
        <fullName evidence="2">CARDB domain-containing protein</fullName>
    </recommendedName>
</protein>
<dbReference type="Proteomes" id="UP001321018">
    <property type="component" value="Unassembled WGS sequence"/>
</dbReference>
<evidence type="ECO:0000313" key="3">
    <source>
        <dbReference type="EMBL" id="MCU4740444.1"/>
    </source>
</evidence>
<dbReference type="Pfam" id="PF07705">
    <property type="entry name" value="CARDB"/>
    <property type="match status" value="1"/>
</dbReference>
<dbReference type="AlphaFoldDB" id="A0AAP2YWZ2"/>
<keyword evidence="1" id="KW-0472">Membrane</keyword>
<dbReference type="RefSeq" id="WP_338002275.1">
    <property type="nucleotide sequence ID" value="NZ_JAOPKA010000001.1"/>
</dbReference>
<accession>A0AAP2YWZ2</accession>
<evidence type="ECO:0000259" key="2">
    <source>
        <dbReference type="Pfam" id="PF07705"/>
    </source>
</evidence>
<sequence>MTGADAEANMDLDFDNYWTATDEYPILEWQVQDVDLTVSQPSIGEGETTSVTVELTLDDGSSVTATEVADYDSEEAVASVSDGWLDATSIGQTELTATVAGESDTVTVEVLEPPNIEFVDAAFDTEAAVAGTTVEATATYANTGGPGSETVTVLVDGEDVTTSTVHVDADGETATTLEWTADASGPVEIEGQDLGDLTVADPANVSLESIALPDETAQDSEYEIDLELSNDLELAVVDTVELRVDGDRVATERVEIDAGGSTETITYAHDEQGTATHVVELHDDQETGTLEVLPPAEFELEALDVPETVDEGERATIDATVTNVGGGADDAEIVLVTDGETVETQSVTLAADESERLEFDATFGDAGEIDVAVESPDSERTTVVTVEAVEADDGGDGMPGFTASVALFAIALAVIATRRR</sequence>
<comment type="caution">
    <text evidence="3">The sequence shown here is derived from an EMBL/GenBank/DDBJ whole genome shotgun (WGS) entry which is preliminary data.</text>
</comment>
<dbReference type="Gene3D" id="2.60.40.1080">
    <property type="match status" value="1"/>
</dbReference>
<evidence type="ECO:0000256" key="1">
    <source>
        <dbReference type="SAM" id="Phobius"/>
    </source>
</evidence>
<proteinExistence type="predicted"/>
<keyword evidence="1" id="KW-1133">Transmembrane helix</keyword>
<dbReference type="InterPro" id="IPR011635">
    <property type="entry name" value="CARDB"/>
</dbReference>
<reference evidence="3" key="1">
    <citation type="submission" date="2022-09" db="EMBL/GenBank/DDBJ databases">
        <title>Enrichment on poylsaccharides allowed isolation of novel metabolic and taxonomic groups of Haloarchaea.</title>
        <authorList>
            <person name="Sorokin D.Y."/>
            <person name="Elcheninov A.G."/>
            <person name="Khizhniak T.V."/>
            <person name="Kolganova T.V."/>
            <person name="Kublanov I.V."/>
        </authorList>
    </citation>
    <scope>NUCLEOTIDE SEQUENCE</scope>
    <source>
        <strain evidence="3">AArc-xg1-1</strain>
    </source>
</reference>
<organism evidence="3 4">
    <name type="scientific">Natronoglomus mannanivorans</name>
    <dbReference type="NCBI Taxonomy" id="2979990"/>
    <lineage>
        <taxon>Archaea</taxon>
        <taxon>Methanobacteriati</taxon>
        <taxon>Methanobacteriota</taxon>
        <taxon>Stenosarchaea group</taxon>
        <taxon>Halobacteria</taxon>
        <taxon>Halobacteriales</taxon>
        <taxon>Natrialbaceae</taxon>
        <taxon>Natronoglomus</taxon>
    </lineage>
</organism>
<feature type="transmembrane region" description="Helical" evidence="1">
    <location>
        <begin position="398"/>
        <end position="417"/>
    </location>
</feature>
<gene>
    <name evidence="3" type="ORF">OB960_03410</name>
</gene>
<name>A0AAP2YWZ2_9EURY</name>